<dbReference type="CDD" id="cd01284">
    <property type="entry name" value="Riboflavin_deaminase-reductase"/>
    <property type="match status" value="1"/>
</dbReference>
<dbReference type="NCBIfam" id="TIGR00326">
    <property type="entry name" value="eubact_ribD"/>
    <property type="match status" value="1"/>
</dbReference>
<dbReference type="PANTHER" id="PTHR38011:SF7">
    <property type="entry name" value="2,5-DIAMINO-6-RIBOSYLAMINO-4(3H)-PYRIMIDINONE 5'-PHOSPHATE REDUCTASE"/>
    <property type="match status" value="1"/>
</dbReference>
<dbReference type="GO" id="GO:0008835">
    <property type="term" value="F:diaminohydroxyphosphoribosylaminopyrimidine deaminase activity"/>
    <property type="evidence" value="ECO:0007669"/>
    <property type="project" value="UniProtKB-EC"/>
</dbReference>
<comment type="cofactor">
    <cofactor evidence="14 17">
        <name>Zn(2+)</name>
        <dbReference type="ChEBI" id="CHEBI:29105"/>
    </cofactor>
    <text evidence="14 17">Binds 1 zinc ion.</text>
</comment>
<dbReference type="InterPro" id="IPR016193">
    <property type="entry name" value="Cytidine_deaminase-like"/>
</dbReference>
<feature type="binding site" evidence="16">
    <location>
        <position position="208"/>
    </location>
    <ligand>
        <name>NADP(+)</name>
        <dbReference type="ChEBI" id="CHEBI:58349"/>
    </ligand>
</feature>
<comment type="pathway">
    <text evidence="3 14">Cofactor biosynthesis; riboflavin biosynthesis; 5-amino-6-(D-ribitylamino)uracil from GTP: step 3/4.</text>
</comment>
<evidence type="ECO:0000256" key="16">
    <source>
        <dbReference type="PIRSR" id="PIRSR006769-2"/>
    </source>
</evidence>
<comment type="catalytic activity">
    <reaction evidence="13 14">
        <text>2,5-diamino-6-hydroxy-4-(5-phosphoribosylamino)-pyrimidine + H2O + H(+) = 5-amino-6-(5-phospho-D-ribosylamino)uracil + NH4(+)</text>
        <dbReference type="Rhea" id="RHEA:21868"/>
        <dbReference type="ChEBI" id="CHEBI:15377"/>
        <dbReference type="ChEBI" id="CHEBI:15378"/>
        <dbReference type="ChEBI" id="CHEBI:28938"/>
        <dbReference type="ChEBI" id="CHEBI:58453"/>
        <dbReference type="ChEBI" id="CHEBI:58614"/>
        <dbReference type="EC" id="3.5.4.26"/>
    </reaction>
</comment>
<organism evidence="19 20">
    <name type="scientific">Kineosphaera limosa NBRC 100340</name>
    <dbReference type="NCBI Taxonomy" id="1184609"/>
    <lineage>
        <taxon>Bacteria</taxon>
        <taxon>Bacillati</taxon>
        <taxon>Actinomycetota</taxon>
        <taxon>Actinomycetes</taxon>
        <taxon>Micrococcales</taxon>
        <taxon>Dermatophilaceae</taxon>
        <taxon>Kineosphaera</taxon>
    </lineage>
</organism>
<keyword evidence="6 14" id="KW-0686">Riboflavin biosynthesis</keyword>
<evidence type="ECO:0000256" key="7">
    <source>
        <dbReference type="ARBA" id="ARBA00022723"/>
    </source>
</evidence>
<dbReference type="GO" id="GO:0008270">
    <property type="term" value="F:zinc ion binding"/>
    <property type="evidence" value="ECO:0007669"/>
    <property type="project" value="InterPro"/>
</dbReference>
<dbReference type="InterPro" id="IPR050765">
    <property type="entry name" value="Riboflavin_Biosynth_HTPR"/>
</dbReference>
<dbReference type="Proteomes" id="UP000008366">
    <property type="component" value="Unassembled WGS sequence"/>
</dbReference>
<feature type="active site" description="Proton donor" evidence="15">
    <location>
        <position position="59"/>
    </location>
</feature>
<evidence type="ECO:0000256" key="15">
    <source>
        <dbReference type="PIRSR" id="PIRSR006769-1"/>
    </source>
</evidence>
<evidence type="ECO:0000259" key="18">
    <source>
        <dbReference type="PROSITE" id="PS51747"/>
    </source>
</evidence>
<evidence type="ECO:0000256" key="3">
    <source>
        <dbReference type="ARBA" id="ARBA00004910"/>
    </source>
</evidence>
<sequence>MPRDLAPLMPAQAMDLAAELGANGPEADPNPRVGAVLLDAHGRFIGGGHHRGAGTSHAEIDALHRARSGDHETRGATAYITLEPCAHTGRTGPCADALFEAGVAHVVYAAPDPNPVAGGGARYLTQAGVLTELRHHDAAAALTRRWRRAMALGRPWVTWKTASTLDGRIAAADGTSRWITSALARADVHDLRSRCGAVITSTGTALADDPHFTVRDGGRPEGELADRQPLRVVLGERALPADAHLLDDAAPTLVLRSRDARAALARLHEEGVRRVLLECGPTMAAAFLRQGLVDEVVAYIAPALLGAGGSLIGDLGITAMDDVLRLHTRDVTRLGPDVRLTLEIPRRQ</sequence>
<dbReference type="AlphaFoldDB" id="K6XCG7"/>
<evidence type="ECO:0000256" key="6">
    <source>
        <dbReference type="ARBA" id="ARBA00022619"/>
    </source>
</evidence>
<keyword evidence="8 14" id="KW-0862">Zinc</keyword>
<dbReference type="PROSITE" id="PS00903">
    <property type="entry name" value="CYT_DCMP_DEAMINASES_1"/>
    <property type="match status" value="1"/>
</dbReference>
<dbReference type="InterPro" id="IPR024072">
    <property type="entry name" value="DHFR-like_dom_sf"/>
</dbReference>
<dbReference type="PROSITE" id="PS51747">
    <property type="entry name" value="CYT_DCMP_DEAMINASES_2"/>
    <property type="match status" value="1"/>
</dbReference>
<comment type="catalytic activity">
    <reaction evidence="12 14">
        <text>5-amino-6-(5-phospho-D-ribitylamino)uracil + NADP(+) = 5-amino-6-(5-phospho-D-ribosylamino)uracil + NADPH + H(+)</text>
        <dbReference type="Rhea" id="RHEA:17845"/>
        <dbReference type="ChEBI" id="CHEBI:15378"/>
        <dbReference type="ChEBI" id="CHEBI:57783"/>
        <dbReference type="ChEBI" id="CHEBI:58349"/>
        <dbReference type="ChEBI" id="CHEBI:58421"/>
        <dbReference type="ChEBI" id="CHEBI:58453"/>
        <dbReference type="EC" id="1.1.1.193"/>
    </reaction>
</comment>
<evidence type="ECO:0000256" key="10">
    <source>
        <dbReference type="ARBA" id="ARBA00023002"/>
    </source>
</evidence>
<dbReference type="EMBL" id="BAHD01000040">
    <property type="protein sequence ID" value="GAB96504.1"/>
    <property type="molecule type" value="Genomic_DNA"/>
</dbReference>
<keyword evidence="10 14" id="KW-0560">Oxidoreductase</keyword>
<comment type="caution">
    <text evidence="19">The sequence shown here is derived from an EMBL/GenBank/DDBJ whole genome shotgun (WGS) entry which is preliminary data.</text>
</comment>
<evidence type="ECO:0000256" key="11">
    <source>
        <dbReference type="ARBA" id="ARBA00023268"/>
    </source>
</evidence>
<keyword evidence="11" id="KW-0511">Multifunctional enzyme</keyword>
<comment type="similarity">
    <text evidence="4 14">In the N-terminal section; belongs to the cytidine and deoxycytidylate deaminase family.</text>
</comment>
<keyword evidence="20" id="KW-1185">Reference proteome</keyword>
<name>K6XCG7_9MICO</name>
<comment type="function">
    <text evidence="1 14">Converts 2,5-diamino-6-(ribosylamino)-4(3h)-pyrimidinone 5'-phosphate into 5-amino-6-(ribosylamino)-2,4(1h,3h)-pyrimidinedione 5'-phosphate.</text>
</comment>
<feature type="binding site" evidence="17">
    <location>
        <position position="57"/>
    </location>
    <ligand>
        <name>Zn(2+)</name>
        <dbReference type="ChEBI" id="CHEBI:29105"/>
        <note>catalytic</note>
    </ligand>
</feature>
<gene>
    <name evidence="19" type="primary">ribD</name>
    <name evidence="19" type="ORF">KILIM_040_00140</name>
</gene>
<feature type="binding site" evidence="16">
    <location>
        <position position="204"/>
    </location>
    <ligand>
        <name>NADP(+)</name>
        <dbReference type="ChEBI" id="CHEBI:58349"/>
    </ligand>
</feature>
<dbReference type="eggNOG" id="COG0117">
    <property type="taxonomic scope" value="Bacteria"/>
</dbReference>
<dbReference type="InterPro" id="IPR004794">
    <property type="entry name" value="Eubact_RibD"/>
</dbReference>
<dbReference type="Gene3D" id="3.40.140.10">
    <property type="entry name" value="Cytidine Deaminase, domain 2"/>
    <property type="match status" value="1"/>
</dbReference>
<feature type="binding site" evidence="16">
    <location>
        <position position="215"/>
    </location>
    <ligand>
        <name>substrate</name>
    </ligand>
</feature>
<keyword evidence="14" id="KW-0378">Hydrolase</keyword>
<accession>K6XCG7</accession>
<reference evidence="19 20" key="1">
    <citation type="submission" date="2012-08" db="EMBL/GenBank/DDBJ databases">
        <title>Whole genome shotgun sequence of Kineosphaera limosa NBRC 100340.</title>
        <authorList>
            <person name="Yoshida I."/>
            <person name="Isaki S."/>
            <person name="Hosoyama A."/>
            <person name="Tsuchikane K."/>
            <person name="Katsumata H."/>
            <person name="Ando Y."/>
            <person name="Ohji S."/>
            <person name="Hamada M."/>
            <person name="Tamura T."/>
            <person name="Yamazoe A."/>
            <person name="Yamazaki S."/>
            <person name="Fujita N."/>
        </authorList>
    </citation>
    <scope>NUCLEOTIDE SEQUENCE [LARGE SCALE GENOMIC DNA]</scope>
    <source>
        <strain evidence="19 20">NBRC 100340</strain>
    </source>
</reference>
<evidence type="ECO:0000256" key="4">
    <source>
        <dbReference type="ARBA" id="ARBA00005259"/>
    </source>
</evidence>
<feature type="binding site" evidence="17">
    <location>
        <position position="85"/>
    </location>
    <ligand>
        <name>Zn(2+)</name>
        <dbReference type="ChEBI" id="CHEBI:29105"/>
        <note>catalytic</note>
    </ligand>
</feature>
<dbReference type="InterPro" id="IPR016192">
    <property type="entry name" value="APOBEC/CMP_deaminase_Zn-bd"/>
</dbReference>
<dbReference type="Pfam" id="PF00383">
    <property type="entry name" value="dCMP_cyt_deam_1"/>
    <property type="match status" value="1"/>
</dbReference>
<dbReference type="GO" id="GO:0008703">
    <property type="term" value="F:5-amino-6-(5-phosphoribosylamino)uracil reductase activity"/>
    <property type="evidence" value="ECO:0007669"/>
    <property type="project" value="UniProtKB-EC"/>
</dbReference>
<evidence type="ECO:0000313" key="19">
    <source>
        <dbReference type="EMBL" id="GAB96504.1"/>
    </source>
</evidence>
<comment type="pathway">
    <text evidence="2 14">Cofactor biosynthesis; riboflavin biosynthesis; 5-amino-6-(D-ribitylamino)uracil from GTP: step 2/4.</text>
</comment>
<evidence type="ECO:0000256" key="2">
    <source>
        <dbReference type="ARBA" id="ARBA00004882"/>
    </source>
</evidence>
<dbReference type="InterPro" id="IPR002734">
    <property type="entry name" value="RibDG_C"/>
</dbReference>
<dbReference type="Pfam" id="PF01872">
    <property type="entry name" value="RibD_C"/>
    <property type="match status" value="1"/>
</dbReference>
<feature type="binding site" evidence="16">
    <location>
        <position position="192"/>
    </location>
    <ligand>
        <name>substrate</name>
    </ligand>
</feature>
<feature type="binding site" evidence="16">
    <location>
        <position position="278"/>
    </location>
    <ligand>
        <name>substrate</name>
    </ligand>
</feature>
<dbReference type="SUPFAM" id="SSF53927">
    <property type="entry name" value="Cytidine deaminase-like"/>
    <property type="match status" value="1"/>
</dbReference>
<dbReference type="eggNOG" id="COG1985">
    <property type="taxonomic scope" value="Bacteria"/>
</dbReference>
<evidence type="ECO:0000256" key="1">
    <source>
        <dbReference type="ARBA" id="ARBA00002151"/>
    </source>
</evidence>
<dbReference type="EC" id="3.5.4.26" evidence="14"/>
<dbReference type="GO" id="GO:0009231">
    <property type="term" value="P:riboflavin biosynthetic process"/>
    <property type="evidence" value="ECO:0007669"/>
    <property type="project" value="UniProtKB-UniPathway"/>
</dbReference>
<evidence type="ECO:0000256" key="13">
    <source>
        <dbReference type="ARBA" id="ARBA00049886"/>
    </source>
</evidence>
<dbReference type="PANTHER" id="PTHR38011">
    <property type="entry name" value="DIHYDROFOLATE REDUCTASE FAMILY PROTEIN (AFU_ORTHOLOGUE AFUA_8G06820)"/>
    <property type="match status" value="1"/>
</dbReference>
<evidence type="ECO:0000256" key="12">
    <source>
        <dbReference type="ARBA" id="ARBA00049861"/>
    </source>
</evidence>
<dbReference type="InterPro" id="IPR002125">
    <property type="entry name" value="CMP_dCMP_dom"/>
</dbReference>
<feature type="binding site" evidence="16">
    <location>
        <position position="162"/>
    </location>
    <ligand>
        <name>NADP(+)</name>
        <dbReference type="ChEBI" id="CHEBI:58349"/>
    </ligand>
</feature>
<dbReference type="Gene3D" id="3.40.430.10">
    <property type="entry name" value="Dihydrofolate Reductase, subunit A"/>
    <property type="match status" value="2"/>
</dbReference>
<proteinExistence type="inferred from homology"/>
<evidence type="ECO:0000256" key="9">
    <source>
        <dbReference type="ARBA" id="ARBA00022857"/>
    </source>
</evidence>
<evidence type="ECO:0000256" key="8">
    <source>
        <dbReference type="ARBA" id="ARBA00022833"/>
    </source>
</evidence>
<protein>
    <recommendedName>
        <fullName evidence="14">Riboflavin biosynthesis protein RibD</fullName>
    </recommendedName>
    <domain>
        <recommendedName>
            <fullName evidence="14">Diaminohydroxyphosphoribosylaminopyrimidine deaminase</fullName>
            <shortName evidence="14">DRAP deaminase</shortName>
            <ecNumber evidence="14">3.5.4.26</ecNumber>
        </recommendedName>
        <alternativeName>
            <fullName evidence="14">Riboflavin-specific deaminase</fullName>
        </alternativeName>
    </domain>
    <domain>
        <recommendedName>
            <fullName evidence="14">5-amino-6-(5-phosphoribosylamino)uracil reductase</fullName>
            <ecNumber evidence="14">1.1.1.193</ecNumber>
        </recommendedName>
        <alternativeName>
            <fullName evidence="14">HTP reductase</fullName>
        </alternativeName>
    </domain>
</protein>
<dbReference type="OrthoDB" id="9800865at2"/>
<dbReference type="PIRSF" id="PIRSF006769">
    <property type="entry name" value="RibD"/>
    <property type="match status" value="1"/>
</dbReference>
<evidence type="ECO:0000256" key="5">
    <source>
        <dbReference type="ARBA" id="ARBA00007417"/>
    </source>
</evidence>
<evidence type="ECO:0000256" key="14">
    <source>
        <dbReference type="PIRNR" id="PIRNR006769"/>
    </source>
</evidence>
<feature type="binding site" evidence="16">
    <location>
        <begin position="280"/>
        <end position="286"/>
    </location>
    <ligand>
        <name>NADP(+)</name>
        <dbReference type="ChEBI" id="CHEBI:58349"/>
    </ligand>
</feature>
<comment type="similarity">
    <text evidence="5 14">In the C-terminal section; belongs to the HTP reductase family.</text>
</comment>
<feature type="binding site" evidence="17">
    <location>
        <position position="94"/>
    </location>
    <ligand>
        <name>Zn(2+)</name>
        <dbReference type="ChEBI" id="CHEBI:29105"/>
        <note>catalytic</note>
    </ligand>
</feature>
<keyword evidence="9 14" id="KW-0521">NADP</keyword>
<dbReference type="STRING" id="1184609.KILIM_040_00140"/>
<keyword evidence="7 14" id="KW-0479">Metal-binding</keyword>
<feature type="binding site" evidence="16">
    <location>
        <position position="176"/>
    </location>
    <ligand>
        <name>substrate</name>
    </ligand>
</feature>
<dbReference type="SUPFAM" id="SSF53597">
    <property type="entry name" value="Dihydrofolate reductase-like"/>
    <property type="match status" value="1"/>
</dbReference>
<feature type="binding site" evidence="16">
    <location>
        <position position="178"/>
    </location>
    <ligand>
        <name>NADP(+)</name>
        <dbReference type="ChEBI" id="CHEBI:58349"/>
    </ligand>
</feature>
<dbReference type="UniPathway" id="UPA00275">
    <property type="reaction ID" value="UER00401"/>
</dbReference>
<evidence type="ECO:0000256" key="17">
    <source>
        <dbReference type="PIRSR" id="PIRSR006769-3"/>
    </source>
</evidence>
<evidence type="ECO:0000313" key="20">
    <source>
        <dbReference type="Proteomes" id="UP000008366"/>
    </source>
</evidence>
<feature type="domain" description="CMP/dCMP-type deaminase" evidence="18">
    <location>
        <begin position="8"/>
        <end position="132"/>
    </location>
</feature>
<dbReference type="EC" id="1.1.1.193" evidence="14"/>